<dbReference type="Proteomes" id="UP001516400">
    <property type="component" value="Unassembled WGS sequence"/>
</dbReference>
<accession>A0ABD2P657</accession>
<name>A0ABD2P657_9CUCU</name>
<organism evidence="3 4">
    <name type="scientific">Cryptolaemus montrouzieri</name>
    <dbReference type="NCBI Taxonomy" id="559131"/>
    <lineage>
        <taxon>Eukaryota</taxon>
        <taxon>Metazoa</taxon>
        <taxon>Ecdysozoa</taxon>
        <taxon>Arthropoda</taxon>
        <taxon>Hexapoda</taxon>
        <taxon>Insecta</taxon>
        <taxon>Pterygota</taxon>
        <taxon>Neoptera</taxon>
        <taxon>Endopterygota</taxon>
        <taxon>Coleoptera</taxon>
        <taxon>Polyphaga</taxon>
        <taxon>Cucujiformia</taxon>
        <taxon>Coccinelloidea</taxon>
        <taxon>Coccinellidae</taxon>
        <taxon>Scymninae</taxon>
        <taxon>Scymnini</taxon>
        <taxon>Cryptolaemus</taxon>
    </lineage>
</organism>
<sequence length="157" mass="18032">MLYYNSIDYTMSFLMFGKYTEGKYIRIPENQTTVPRFRNLVPSFGEIEGYLQKFAKNYSYFASLYELGKTKGNGKKEGLPLYNMVLSSGYAKPIIVIIGGIYASDLACPLALMECFTEWTINTKVLAQLLPLYDYHFIPLINPEGYEFVYQKVNMAV</sequence>
<dbReference type="Pfam" id="PF00246">
    <property type="entry name" value="Peptidase_M14"/>
    <property type="match status" value="1"/>
</dbReference>
<proteinExistence type="inferred from homology"/>
<evidence type="ECO:0000256" key="1">
    <source>
        <dbReference type="ARBA" id="ARBA00005988"/>
    </source>
</evidence>
<dbReference type="SUPFAM" id="SSF53187">
    <property type="entry name" value="Zn-dependent exopeptidases"/>
    <property type="match status" value="1"/>
</dbReference>
<evidence type="ECO:0000313" key="4">
    <source>
        <dbReference type="Proteomes" id="UP001516400"/>
    </source>
</evidence>
<comment type="similarity">
    <text evidence="1">Belongs to the peptidase M14 family.</text>
</comment>
<dbReference type="Gene3D" id="3.40.630.10">
    <property type="entry name" value="Zn peptidases"/>
    <property type="match status" value="1"/>
</dbReference>
<feature type="domain" description="Peptidase M14" evidence="2">
    <location>
        <begin position="47"/>
        <end position="152"/>
    </location>
</feature>
<dbReference type="AlphaFoldDB" id="A0ABD2P657"/>
<evidence type="ECO:0000313" key="3">
    <source>
        <dbReference type="EMBL" id="KAL3286409.1"/>
    </source>
</evidence>
<dbReference type="EMBL" id="JABFTP020000185">
    <property type="protein sequence ID" value="KAL3286409.1"/>
    <property type="molecule type" value="Genomic_DNA"/>
</dbReference>
<dbReference type="InterPro" id="IPR000834">
    <property type="entry name" value="Peptidase_M14"/>
</dbReference>
<reference evidence="3 4" key="1">
    <citation type="journal article" date="2021" name="BMC Biol.">
        <title>Horizontally acquired antibacterial genes associated with adaptive radiation of ladybird beetles.</title>
        <authorList>
            <person name="Li H.S."/>
            <person name="Tang X.F."/>
            <person name="Huang Y.H."/>
            <person name="Xu Z.Y."/>
            <person name="Chen M.L."/>
            <person name="Du X.Y."/>
            <person name="Qiu B.Y."/>
            <person name="Chen P.T."/>
            <person name="Zhang W."/>
            <person name="Slipinski A."/>
            <person name="Escalona H.E."/>
            <person name="Waterhouse R.M."/>
            <person name="Zwick A."/>
            <person name="Pang H."/>
        </authorList>
    </citation>
    <scope>NUCLEOTIDE SEQUENCE [LARGE SCALE GENOMIC DNA]</scope>
    <source>
        <strain evidence="3">SYSU2018</strain>
    </source>
</reference>
<comment type="caution">
    <text evidence="3">The sequence shown here is derived from an EMBL/GenBank/DDBJ whole genome shotgun (WGS) entry which is preliminary data.</text>
</comment>
<gene>
    <name evidence="3" type="ORF">HHI36_000918</name>
</gene>
<protein>
    <recommendedName>
        <fullName evidence="2">Peptidase M14 domain-containing protein</fullName>
    </recommendedName>
</protein>
<evidence type="ECO:0000259" key="2">
    <source>
        <dbReference type="Pfam" id="PF00246"/>
    </source>
</evidence>
<keyword evidence="4" id="KW-1185">Reference proteome</keyword>